<keyword evidence="6" id="KW-0663">Pyridoxal phosphate</keyword>
<evidence type="ECO:0000256" key="1">
    <source>
        <dbReference type="ARBA" id="ARBA00001933"/>
    </source>
</evidence>
<comment type="similarity">
    <text evidence="2">Belongs to the class-I pyridoxal-phosphate-dependent aminotransferase family.</text>
</comment>
<keyword evidence="5" id="KW-0808">Transferase</keyword>
<sequence>CDDEVESMRREYDRRRRFVISRFREMGMDCFEARGAFYAFPRPGGDDEAFAEELLRAQNVAVVPGSVFGEGGEGHLRISYATGMSQLKTAMDRIETFYREEWDERP</sequence>
<dbReference type="Proteomes" id="UP001596328">
    <property type="component" value="Unassembled WGS sequence"/>
</dbReference>
<evidence type="ECO:0000313" key="9">
    <source>
        <dbReference type="Proteomes" id="UP001596328"/>
    </source>
</evidence>
<gene>
    <name evidence="8" type="ORF">ACFQE1_01105</name>
</gene>
<dbReference type="InterPro" id="IPR015424">
    <property type="entry name" value="PyrdxlP-dep_Trfase"/>
</dbReference>
<evidence type="ECO:0000256" key="6">
    <source>
        <dbReference type="ARBA" id="ARBA00022898"/>
    </source>
</evidence>
<comment type="caution">
    <text evidence="8">The sequence shown here is derived from an EMBL/GenBank/DDBJ whole genome shotgun (WGS) entry which is preliminary data.</text>
</comment>
<dbReference type="PANTHER" id="PTHR46383">
    <property type="entry name" value="ASPARTATE AMINOTRANSFERASE"/>
    <property type="match status" value="1"/>
</dbReference>
<evidence type="ECO:0000256" key="3">
    <source>
        <dbReference type="ARBA" id="ARBA00011738"/>
    </source>
</evidence>
<feature type="non-terminal residue" evidence="8">
    <location>
        <position position="1"/>
    </location>
</feature>
<comment type="cofactor">
    <cofactor evidence="1">
        <name>pyridoxal 5'-phosphate</name>
        <dbReference type="ChEBI" id="CHEBI:597326"/>
    </cofactor>
</comment>
<keyword evidence="9" id="KW-1185">Reference proteome</keyword>
<dbReference type="Gene3D" id="3.90.1150.10">
    <property type="entry name" value="Aspartate Aminotransferase, domain 1"/>
    <property type="match status" value="1"/>
</dbReference>
<dbReference type="InterPro" id="IPR015422">
    <property type="entry name" value="PyrdxlP-dep_Trfase_small"/>
</dbReference>
<dbReference type="AlphaFoldDB" id="A0ABD5RUB7"/>
<evidence type="ECO:0000256" key="5">
    <source>
        <dbReference type="ARBA" id="ARBA00022679"/>
    </source>
</evidence>
<dbReference type="PANTHER" id="PTHR46383:SF3">
    <property type="entry name" value="ASPARTATE AMINOTRANSFERASE-RELATED"/>
    <property type="match status" value="1"/>
</dbReference>
<dbReference type="InterPro" id="IPR050596">
    <property type="entry name" value="AspAT/PAT-like"/>
</dbReference>
<evidence type="ECO:0000256" key="4">
    <source>
        <dbReference type="ARBA" id="ARBA00022576"/>
    </source>
</evidence>
<dbReference type="GO" id="GO:0008483">
    <property type="term" value="F:transaminase activity"/>
    <property type="evidence" value="ECO:0007669"/>
    <property type="project" value="UniProtKB-KW"/>
</dbReference>
<evidence type="ECO:0000259" key="7">
    <source>
        <dbReference type="Pfam" id="PF00155"/>
    </source>
</evidence>
<evidence type="ECO:0000256" key="2">
    <source>
        <dbReference type="ARBA" id="ARBA00007441"/>
    </source>
</evidence>
<dbReference type="SUPFAM" id="SSF53383">
    <property type="entry name" value="PLP-dependent transferases"/>
    <property type="match status" value="1"/>
</dbReference>
<name>A0ABD5RUB7_9EURY</name>
<accession>A0ABD5RUB7</accession>
<reference evidence="8 9" key="1">
    <citation type="journal article" date="2019" name="Int. J. Syst. Evol. Microbiol.">
        <title>The Global Catalogue of Microorganisms (GCM) 10K type strain sequencing project: providing services to taxonomists for standard genome sequencing and annotation.</title>
        <authorList>
            <consortium name="The Broad Institute Genomics Platform"/>
            <consortium name="The Broad Institute Genome Sequencing Center for Infectious Disease"/>
            <person name="Wu L."/>
            <person name="Ma J."/>
        </authorList>
    </citation>
    <scope>NUCLEOTIDE SEQUENCE [LARGE SCALE GENOMIC DNA]</scope>
    <source>
        <strain evidence="8 9">NBRC 111368</strain>
    </source>
</reference>
<feature type="domain" description="Aminotransferase class I/classII large" evidence="7">
    <location>
        <begin position="3"/>
        <end position="94"/>
    </location>
</feature>
<protein>
    <submittedName>
        <fullName evidence="8">Aminotransferase class I/II-fold pyridoxal phosphate-dependent enzyme</fullName>
    </submittedName>
</protein>
<keyword evidence="4 8" id="KW-0032">Aminotransferase</keyword>
<dbReference type="InterPro" id="IPR004839">
    <property type="entry name" value="Aminotransferase_I/II_large"/>
</dbReference>
<proteinExistence type="inferred from homology"/>
<comment type="subunit">
    <text evidence="3">Homodimer.</text>
</comment>
<dbReference type="EMBL" id="JBHSWU010000003">
    <property type="protein sequence ID" value="MFC6723009.1"/>
    <property type="molecule type" value="Genomic_DNA"/>
</dbReference>
<organism evidence="8 9">
    <name type="scientific">Halobium palmae</name>
    <dbReference type="NCBI Taxonomy" id="1776492"/>
    <lineage>
        <taxon>Archaea</taxon>
        <taxon>Methanobacteriati</taxon>
        <taxon>Methanobacteriota</taxon>
        <taxon>Stenosarchaea group</taxon>
        <taxon>Halobacteria</taxon>
        <taxon>Halobacteriales</taxon>
        <taxon>Haloferacaceae</taxon>
        <taxon>Halobium</taxon>
    </lineage>
</organism>
<evidence type="ECO:0000313" key="8">
    <source>
        <dbReference type="EMBL" id="MFC6723009.1"/>
    </source>
</evidence>
<dbReference type="Pfam" id="PF00155">
    <property type="entry name" value="Aminotran_1_2"/>
    <property type="match status" value="1"/>
</dbReference>